<comment type="caution">
    <text evidence="5">The sequence shown here is derived from an EMBL/GenBank/DDBJ whole genome shotgun (WGS) entry which is preliminary data.</text>
</comment>
<evidence type="ECO:0008006" key="7">
    <source>
        <dbReference type="Google" id="ProtNLM"/>
    </source>
</evidence>
<dbReference type="PROSITE" id="PS51154">
    <property type="entry name" value="MACRO"/>
    <property type="match status" value="1"/>
</dbReference>
<dbReference type="PROSITE" id="PS50191">
    <property type="entry name" value="CRAL_TRIO"/>
    <property type="match status" value="1"/>
</dbReference>
<dbReference type="VEuPathDB" id="FungiDB:H257_06088"/>
<feature type="domain" description="Macro" evidence="4">
    <location>
        <begin position="51"/>
        <end position="232"/>
    </location>
</feature>
<dbReference type="CDD" id="cd00170">
    <property type="entry name" value="SEC14"/>
    <property type="match status" value="1"/>
</dbReference>
<organism evidence="5 6">
    <name type="scientific">Aphanomyces astaci</name>
    <name type="common">Crayfish plague agent</name>
    <dbReference type="NCBI Taxonomy" id="112090"/>
    <lineage>
        <taxon>Eukaryota</taxon>
        <taxon>Sar</taxon>
        <taxon>Stramenopiles</taxon>
        <taxon>Oomycota</taxon>
        <taxon>Saprolegniomycetes</taxon>
        <taxon>Saprolegniales</taxon>
        <taxon>Verrucalvaceae</taxon>
        <taxon>Aphanomyces</taxon>
    </lineage>
</organism>
<dbReference type="Gene3D" id="3.40.525.10">
    <property type="entry name" value="CRAL-TRIO lipid binding domain"/>
    <property type="match status" value="1"/>
</dbReference>
<dbReference type="CDD" id="cd02905">
    <property type="entry name" value="Macro_GDAP2-like"/>
    <property type="match status" value="1"/>
</dbReference>
<feature type="region of interest" description="Disordered" evidence="2">
    <location>
        <begin position="28"/>
        <end position="47"/>
    </location>
</feature>
<dbReference type="Proteomes" id="UP000283543">
    <property type="component" value="Unassembled WGS sequence"/>
</dbReference>
<sequence>MPDLARSNNAAVGVKADGLPRWGDVPSQQNNDIMEDPPSSMLKSSANASTTPPFCMNRSLNAKVALWKGAIWTLEVDAIVISTNESLTDDTDVSGGILKAAGNEIYTEIRSAGTCRTGDAVATRACQLLAKRLIHTVGPRYNDKYKNAAENALHSSYRNCLRVAKEERASTVAFPCIYRRKKNYPRDEATHVALRTIRRFLEHFGDSFDLIVLCVEDTGDLQLYQEWLPVYFPRSTDDEAAGKLALDALPHISLGDEFGEPVIEERKIRISSVPFVHDNNNDANDNPHEEIALGRRTTTLCGQWSVSKLNADMLIEALDRMSPDAMVTKSFCEMTPSPDKDRLELLKTRRRRTSTTEVPPVVSYQAYVHQAKQEDFQDIAALGLIYRAGVDHAGAPVLMVVGKHLPSSSVDLDRVLLYVIHVMDAVVEQKYSVRLVVYAHGGVTNQNQPTSTWLHQLFNTFSAKYRDNLKAFYIVEASMWLRMTLWMAKAFVHNSFYAKVAYVDTTDALHQVAPSLRLPGDK</sequence>
<dbReference type="EMBL" id="QUTB01012218">
    <property type="protein sequence ID" value="RHY35940.1"/>
    <property type="molecule type" value="Genomic_DNA"/>
</dbReference>
<evidence type="ECO:0000313" key="5">
    <source>
        <dbReference type="EMBL" id="RHY35940.1"/>
    </source>
</evidence>
<reference evidence="5 6" key="1">
    <citation type="submission" date="2018-08" db="EMBL/GenBank/DDBJ databases">
        <title>Aphanomyces genome sequencing and annotation.</title>
        <authorList>
            <person name="Minardi D."/>
            <person name="Oidtmann B."/>
            <person name="Van Der Giezen M."/>
            <person name="Studholme D.J."/>
        </authorList>
    </citation>
    <scope>NUCLEOTIDE SEQUENCE [LARGE SCALE GENOMIC DNA]</scope>
    <source>
        <strain evidence="5 6">Si</strain>
    </source>
</reference>
<feature type="domain" description="CRAL-TRIO" evidence="3">
    <location>
        <begin position="372"/>
        <end position="522"/>
    </location>
</feature>
<dbReference type="SUPFAM" id="SSF52949">
    <property type="entry name" value="Macro domain-like"/>
    <property type="match status" value="1"/>
</dbReference>
<name>A0A3R6Z6Y3_APHAT</name>
<dbReference type="Gene3D" id="3.40.220.10">
    <property type="entry name" value="Leucine Aminopeptidase, subunit E, domain 1"/>
    <property type="match status" value="1"/>
</dbReference>
<comment type="similarity">
    <text evidence="1">Belongs to the GDAP2 family.</text>
</comment>
<evidence type="ECO:0000259" key="3">
    <source>
        <dbReference type="PROSITE" id="PS50191"/>
    </source>
</evidence>
<evidence type="ECO:0000259" key="4">
    <source>
        <dbReference type="PROSITE" id="PS51154"/>
    </source>
</evidence>
<dbReference type="InterPro" id="IPR002589">
    <property type="entry name" value="Macro_dom"/>
</dbReference>
<evidence type="ECO:0000313" key="6">
    <source>
        <dbReference type="Proteomes" id="UP000283543"/>
    </source>
</evidence>
<proteinExistence type="inferred from homology"/>
<dbReference type="InterPro" id="IPR001251">
    <property type="entry name" value="CRAL-TRIO_dom"/>
</dbReference>
<evidence type="ECO:0000256" key="2">
    <source>
        <dbReference type="SAM" id="MobiDB-lite"/>
    </source>
</evidence>
<dbReference type="PANTHER" id="PTHR11106:SF72">
    <property type="entry name" value="GANGLIOSIDE-INDUCED DIFFERENTIATION-ASSOCIATED PROTEIN 2"/>
    <property type="match status" value="1"/>
</dbReference>
<dbReference type="Pfam" id="PF13716">
    <property type="entry name" value="CRAL_TRIO_2"/>
    <property type="match status" value="1"/>
</dbReference>
<dbReference type="Pfam" id="PF01661">
    <property type="entry name" value="Macro"/>
    <property type="match status" value="1"/>
</dbReference>
<dbReference type="InterPro" id="IPR035793">
    <property type="entry name" value="Macro_GDAP2"/>
</dbReference>
<protein>
    <recommendedName>
        <fullName evidence="7">Macro domain-containing protein</fullName>
    </recommendedName>
</protein>
<dbReference type="SMART" id="SM00506">
    <property type="entry name" value="A1pp"/>
    <property type="match status" value="1"/>
</dbReference>
<dbReference type="SUPFAM" id="SSF52087">
    <property type="entry name" value="CRAL/TRIO domain"/>
    <property type="match status" value="1"/>
</dbReference>
<dbReference type="SMART" id="SM00516">
    <property type="entry name" value="SEC14"/>
    <property type="match status" value="1"/>
</dbReference>
<evidence type="ECO:0000256" key="1">
    <source>
        <dbReference type="ARBA" id="ARBA00008355"/>
    </source>
</evidence>
<accession>A0A3R6Z6Y3</accession>
<gene>
    <name evidence="5" type="ORF">DYB34_004232</name>
</gene>
<dbReference type="InterPro" id="IPR043472">
    <property type="entry name" value="Macro_dom-like"/>
</dbReference>
<dbReference type="PANTHER" id="PTHR11106">
    <property type="entry name" value="GANGLIOSIDE INDUCED DIFFERENTIATION ASSOCIATED PROTEIN 2-RELATED"/>
    <property type="match status" value="1"/>
</dbReference>
<dbReference type="AlphaFoldDB" id="A0A3R6Z6Y3"/>
<dbReference type="InterPro" id="IPR036865">
    <property type="entry name" value="CRAL-TRIO_dom_sf"/>
</dbReference>